<sequence>MPVVDTLFCYKYSKGPTRTKKTGRFNAETHLIDIKNWISSWWKGHNDYHLEIKDHRGTLIDFDDQYIEEYRPFTISQEAQPISSAALVVELVIIEEHDDTESVSTIISAESSNTTHTTTVYQQHHEPSTSVAEQLNNDVQGAFSEKQFSSLCASGCIRINEMNTTMTFTKNVNNCQRDQYNSDQTNVSTNVPTGHYVRIQGDKTGLAQKDTHKTVFPKLKISRHFIPEKARQNYNLLIFILYEICVNGERKLYHHMERHFITNDTSKMNRTALSNDSLIANAVQKKNNPGREPVILPVCDQMLKDDGIEIDLKTTVIPGTKTQSKESRTLFCELTNKYPDDATYETSRLGCLLEKDGEILWDHFLLSNPMIFKKSTCVIEHIPIRDNDKVIEEIPVRIMKRKMDLNQSEIAKRCPSRGEQAQQLDIQTNTSNPVVDQCHHHQMMYTYCQDPSGNAASFSNVHPQVSNLQNEPIQHQYITSFNPSMGFCNPQEMFPTLEPSYSGLTQDSNYQDSLLYQQTEYPPQATSSLPSMNTFQYSSTMTTMHKSQFISTVTRNDEPFTNSDQCDNEH</sequence>
<dbReference type="AlphaFoldDB" id="A0A819VGG4"/>
<evidence type="ECO:0000313" key="1">
    <source>
        <dbReference type="EMBL" id="CAF3640649.1"/>
    </source>
</evidence>
<comment type="caution">
    <text evidence="2">The sequence shown here is derived from an EMBL/GenBank/DDBJ whole genome shotgun (WGS) entry which is preliminary data.</text>
</comment>
<name>A0A819VGG4_9BILA</name>
<organism evidence="2 3">
    <name type="scientific">Adineta steineri</name>
    <dbReference type="NCBI Taxonomy" id="433720"/>
    <lineage>
        <taxon>Eukaryota</taxon>
        <taxon>Metazoa</taxon>
        <taxon>Spiralia</taxon>
        <taxon>Gnathifera</taxon>
        <taxon>Rotifera</taxon>
        <taxon>Eurotatoria</taxon>
        <taxon>Bdelloidea</taxon>
        <taxon>Adinetida</taxon>
        <taxon>Adinetidae</taxon>
        <taxon>Adineta</taxon>
    </lineage>
</organism>
<dbReference type="EMBL" id="CAJOBB010004928">
    <property type="protein sequence ID" value="CAF4108837.1"/>
    <property type="molecule type" value="Genomic_DNA"/>
</dbReference>
<evidence type="ECO:0000313" key="3">
    <source>
        <dbReference type="Proteomes" id="UP000663868"/>
    </source>
</evidence>
<dbReference type="Proteomes" id="UP000663881">
    <property type="component" value="Unassembled WGS sequence"/>
</dbReference>
<evidence type="ECO:0000313" key="2">
    <source>
        <dbReference type="EMBL" id="CAF4108837.1"/>
    </source>
</evidence>
<gene>
    <name evidence="2" type="ORF">KXQ929_LOCUS34963</name>
    <name evidence="1" type="ORF">OKA104_LOCUS8632</name>
</gene>
<dbReference type="Proteomes" id="UP000663868">
    <property type="component" value="Unassembled WGS sequence"/>
</dbReference>
<accession>A0A819VGG4</accession>
<protein>
    <submittedName>
        <fullName evidence="2">Uncharacterized protein</fullName>
    </submittedName>
</protein>
<dbReference type="EMBL" id="CAJOAY010000352">
    <property type="protein sequence ID" value="CAF3640649.1"/>
    <property type="molecule type" value="Genomic_DNA"/>
</dbReference>
<reference evidence="2" key="1">
    <citation type="submission" date="2021-02" db="EMBL/GenBank/DDBJ databases">
        <authorList>
            <person name="Nowell W R."/>
        </authorList>
    </citation>
    <scope>NUCLEOTIDE SEQUENCE</scope>
</reference>
<proteinExistence type="predicted"/>